<evidence type="ECO:0000313" key="1">
    <source>
        <dbReference type="EMBL" id="KAF7510024.1"/>
    </source>
</evidence>
<organism evidence="1 2">
    <name type="scientific">Endocarpon pusillum</name>
    <dbReference type="NCBI Taxonomy" id="364733"/>
    <lineage>
        <taxon>Eukaryota</taxon>
        <taxon>Fungi</taxon>
        <taxon>Dikarya</taxon>
        <taxon>Ascomycota</taxon>
        <taxon>Pezizomycotina</taxon>
        <taxon>Eurotiomycetes</taxon>
        <taxon>Chaetothyriomycetidae</taxon>
        <taxon>Verrucariales</taxon>
        <taxon>Verrucariaceae</taxon>
        <taxon>Endocarpon</taxon>
    </lineage>
</organism>
<reference evidence="1" key="1">
    <citation type="submission" date="2020-02" db="EMBL/GenBank/DDBJ databases">
        <authorList>
            <person name="Palmer J.M."/>
        </authorList>
    </citation>
    <scope>NUCLEOTIDE SEQUENCE</scope>
    <source>
        <strain evidence="1">EPUS1.4</strain>
        <tissue evidence="1">Thallus</tissue>
    </source>
</reference>
<proteinExistence type="predicted"/>
<name>A0A8H7E4B8_9EURO</name>
<sequence length="184" mass="21255">MTFNGKDRIMDDHYNPRIAIHRVLEVETKETESQMWVTKVLTKSHARHPRPPYYSVLLGRNQLLAILVKPESASRWEPKCTESFLLDAAGSHQNFERNAKKKCSRGRPDTNDGIISWQQLPIQEHWRNESETLVVLGLTAGEIPRNGRPSLQAEGARIEKPVSDRSYQRFSTVVRIRKRNAAWK</sequence>
<evidence type="ECO:0000313" key="2">
    <source>
        <dbReference type="Proteomes" id="UP000606974"/>
    </source>
</evidence>
<comment type="caution">
    <text evidence="1">The sequence shown here is derived from an EMBL/GenBank/DDBJ whole genome shotgun (WGS) entry which is preliminary data.</text>
</comment>
<gene>
    <name evidence="1" type="ORF">GJ744_007128</name>
</gene>
<keyword evidence="2" id="KW-1185">Reference proteome</keyword>
<dbReference type="EMBL" id="JAACFV010000034">
    <property type="protein sequence ID" value="KAF7510024.1"/>
    <property type="molecule type" value="Genomic_DNA"/>
</dbReference>
<accession>A0A8H7E4B8</accession>
<dbReference type="Proteomes" id="UP000606974">
    <property type="component" value="Unassembled WGS sequence"/>
</dbReference>
<dbReference type="AlphaFoldDB" id="A0A8H7E4B8"/>
<protein>
    <submittedName>
        <fullName evidence="1">Uncharacterized protein</fullName>
    </submittedName>
</protein>